<evidence type="ECO:0000313" key="5">
    <source>
        <dbReference type="Proteomes" id="UP000053681"/>
    </source>
</evidence>
<evidence type="ECO:0000256" key="1">
    <source>
        <dbReference type="ARBA" id="ARBA00022679"/>
    </source>
</evidence>
<protein>
    <submittedName>
        <fullName evidence="4">GNAT family acetyltransferase</fullName>
    </submittedName>
</protein>
<dbReference type="GO" id="GO:0016747">
    <property type="term" value="F:acyltransferase activity, transferring groups other than amino-acyl groups"/>
    <property type="evidence" value="ECO:0007669"/>
    <property type="project" value="InterPro"/>
</dbReference>
<dbReference type="InterPro" id="IPR000182">
    <property type="entry name" value="GNAT_dom"/>
</dbReference>
<evidence type="ECO:0000256" key="2">
    <source>
        <dbReference type="ARBA" id="ARBA00023315"/>
    </source>
</evidence>
<dbReference type="GeneID" id="93682348"/>
<dbReference type="PANTHER" id="PTHR43072">
    <property type="entry name" value="N-ACETYLTRANSFERASE"/>
    <property type="match status" value="1"/>
</dbReference>
<keyword evidence="2" id="KW-0012">Acyltransferase</keyword>
<dbReference type="Gene3D" id="3.40.630.30">
    <property type="match status" value="1"/>
</dbReference>
<keyword evidence="5" id="KW-1185">Reference proteome</keyword>
<evidence type="ECO:0000259" key="3">
    <source>
        <dbReference type="PROSITE" id="PS51186"/>
    </source>
</evidence>
<keyword evidence="1 4" id="KW-0808">Transferase</keyword>
<organism evidence="4 5">
    <name type="scientific">Priestia veravalensis</name>
    <dbReference type="NCBI Taxonomy" id="1414648"/>
    <lineage>
        <taxon>Bacteria</taxon>
        <taxon>Bacillati</taxon>
        <taxon>Bacillota</taxon>
        <taxon>Bacilli</taxon>
        <taxon>Bacillales</taxon>
        <taxon>Bacillaceae</taxon>
        <taxon>Priestia</taxon>
    </lineage>
</organism>
<proteinExistence type="predicted"/>
<dbReference type="AlphaFoldDB" id="A0A0V8JQP9"/>
<reference evidence="4 5" key="1">
    <citation type="submission" date="2015-11" db="EMBL/GenBank/DDBJ databases">
        <title>Bacillus caseinolyticus sp nov.</title>
        <authorList>
            <person name="Dastager S.G."/>
            <person name="Mawlankar R."/>
        </authorList>
    </citation>
    <scope>NUCLEOTIDE SEQUENCE [LARGE SCALE GENOMIC DNA]</scope>
    <source>
        <strain evidence="4 5">SGD-V-76</strain>
    </source>
</reference>
<evidence type="ECO:0000313" key="4">
    <source>
        <dbReference type="EMBL" id="KSU89417.1"/>
    </source>
</evidence>
<dbReference type="Proteomes" id="UP000053681">
    <property type="component" value="Unassembled WGS sequence"/>
</dbReference>
<dbReference type="Pfam" id="PF00583">
    <property type="entry name" value="Acetyltransf_1"/>
    <property type="match status" value="1"/>
</dbReference>
<gene>
    <name evidence="4" type="ORF">AS180_02385</name>
</gene>
<sequence>MTVIRKALAEDLPTMVAIYNQSVRQSAATFDLTPVTIGQRKSWFESHDQSQLFPLLVAERNGEVAGYASLSSYRDKEAYIRTVELSVYVDEAHQGFGIGKRLMEAILVQAKELNHHVVISGITKGNDKSIKMHEQFGFTFCGEFKEVGWKFNQWQDVLFYQLIL</sequence>
<dbReference type="EMBL" id="LNQP01000005">
    <property type="protein sequence ID" value="KSU89417.1"/>
    <property type="molecule type" value="Genomic_DNA"/>
</dbReference>
<dbReference type="PANTHER" id="PTHR43072:SF23">
    <property type="entry name" value="UPF0039 PROTEIN C11D3.02C"/>
    <property type="match status" value="1"/>
</dbReference>
<dbReference type="PROSITE" id="PS51186">
    <property type="entry name" value="GNAT"/>
    <property type="match status" value="1"/>
</dbReference>
<dbReference type="SUPFAM" id="SSF55729">
    <property type="entry name" value="Acyl-CoA N-acyltransferases (Nat)"/>
    <property type="match status" value="1"/>
</dbReference>
<dbReference type="RefSeq" id="WP_025911112.1">
    <property type="nucleotide sequence ID" value="NZ_KQ758628.1"/>
</dbReference>
<dbReference type="InterPro" id="IPR016181">
    <property type="entry name" value="Acyl_CoA_acyltransferase"/>
</dbReference>
<feature type="domain" description="N-acetyltransferase" evidence="3">
    <location>
        <begin position="2"/>
        <end position="164"/>
    </location>
</feature>
<name>A0A0V8JQP9_9BACI</name>
<accession>A0A0V8JQP9</accession>
<dbReference type="CDD" id="cd04301">
    <property type="entry name" value="NAT_SF"/>
    <property type="match status" value="1"/>
</dbReference>
<comment type="caution">
    <text evidence="4">The sequence shown here is derived from an EMBL/GenBank/DDBJ whole genome shotgun (WGS) entry which is preliminary data.</text>
</comment>